<protein>
    <submittedName>
        <fullName evidence="1">Uncharacterized protein</fullName>
    </submittedName>
</protein>
<evidence type="ECO:0000313" key="1">
    <source>
        <dbReference type="EMBL" id="AIF83439.1"/>
    </source>
</evidence>
<organism evidence="1 2">
    <name type="scientific">Candidatus Nitrososphaera evergladensis SR1</name>
    <dbReference type="NCBI Taxonomy" id="1459636"/>
    <lineage>
        <taxon>Archaea</taxon>
        <taxon>Nitrososphaerota</taxon>
        <taxon>Nitrososphaeria</taxon>
        <taxon>Nitrososphaerales</taxon>
        <taxon>Nitrososphaeraceae</taxon>
        <taxon>Nitrososphaera</taxon>
    </lineage>
</organism>
<dbReference type="Gene3D" id="2.40.160.20">
    <property type="match status" value="1"/>
</dbReference>
<reference evidence="1 2" key="1">
    <citation type="journal article" date="2014" name="PLoS ONE">
        <title>Genome Sequence of Candidatus Nitrososphaera evergladensis from Group I.1b Enriched from Everglades Soil Reveals Novel Genomic Features of the Ammonia-Oxidizing Archaea.</title>
        <authorList>
            <person name="Zhalnina K.V."/>
            <person name="Dias R."/>
            <person name="Leonard M.T."/>
            <person name="Dorr de Quadros P."/>
            <person name="Camargo F.A."/>
            <person name="Drew J.C."/>
            <person name="Farmerie W.G."/>
            <person name="Daroub S.H."/>
            <person name="Triplett E.W."/>
        </authorList>
    </citation>
    <scope>NUCLEOTIDE SEQUENCE [LARGE SCALE GENOMIC DNA]</scope>
    <source>
        <strain evidence="1 2">SR1</strain>
    </source>
</reference>
<dbReference type="Proteomes" id="UP000028194">
    <property type="component" value="Chromosome"/>
</dbReference>
<evidence type="ECO:0000313" key="2">
    <source>
        <dbReference type="Proteomes" id="UP000028194"/>
    </source>
</evidence>
<dbReference type="KEGG" id="nev:NTE_01371"/>
<proteinExistence type="predicted"/>
<name>A0A075MVV6_9ARCH</name>
<dbReference type="AlphaFoldDB" id="A0A075MVV6"/>
<accession>A0A075MVV6</accession>
<dbReference type="EMBL" id="CP007174">
    <property type="protein sequence ID" value="AIF83439.1"/>
    <property type="molecule type" value="Genomic_DNA"/>
</dbReference>
<dbReference type="HOGENOM" id="CLU_1729188_0_0_2"/>
<sequence length="161" mass="17273">MGHKVIDKKPISKQMESSELVYEVALHITGVVEYGANLQAITTGKAAPPPEGARFDVSLEGTVDGPRFKGSWHGVDYLNIRADGLSELHIHGQFDMADGGKVSMFADGIGTIDAKGIVHLRENVTLKSNYSAHAWVNSIVVWGVGTVNLATGEVRVKGYKA</sequence>
<gene>
    <name evidence="1" type="ORF">NTE_01371</name>
</gene>
<keyword evidence="2" id="KW-1185">Reference proteome</keyword>
<dbReference type="Pfam" id="PF11578">
    <property type="entry name" value="DUF3237"/>
    <property type="match status" value="1"/>
</dbReference>